<organism evidence="1 2">
    <name type="scientific">Effrenium voratum</name>
    <dbReference type="NCBI Taxonomy" id="2562239"/>
    <lineage>
        <taxon>Eukaryota</taxon>
        <taxon>Sar</taxon>
        <taxon>Alveolata</taxon>
        <taxon>Dinophyceae</taxon>
        <taxon>Suessiales</taxon>
        <taxon>Symbiodiniaceae</taxon>
        <taxon>Effrenium</taxon>
    </lineage>
</organism>
<name>A0AA36MUU8_9DINO</name>
<protein>
    <submittedName>
        <fullName evidence="1">Uncharacterized protein</fullName>
    </submittedName>
</protein>
<keyword evidence="2" id="KW-1185">Reference proteome</keyword>
<evidence type="ECO:0000313" key="1">
    <source>
        <dbReference type="EMBL" id="CAJ1380746.1"/>
    </source>
</evidence>
<comment type="caution">
    <text evidence="1">The sequence shown here is derived from an EMBL/GenBank/DDBJ whole genome shotgun (WGS) entry which is preliminary data.</text>
</comment>
<dbReference type="EMBL" id="CAUJNA010000745">
    <property type="protein sequence ID" value="CAJ1380746.1"/>
    <property type="molecule type" value="Genomic_DNA"/>
</dbReference>
<gene>
    <name evidence="1" type="ORF">EVOR1521_LOCUS8613</name>
</gene>
<evidence type="ECO:0000313" key="2">
    <source>
        <dbReference type="Proteomes" id="UP001178507"/>
    </source>
</evidence>
<sequence>MAVYISAGRHSYVTQSAMVAVLKAVRDHGLPERISRQTLKRTRQQELPKDTALGDLWRTIELELQDGSSLSLPVVSPLPLLQVCVSRSPQFGQFLAEKLGANDNEKDPQLQVLLYCDEVVPGNVLKGNNQRKLVSFYWSVGQYGASISREDLWMHICAVRSSRLKDGVMLTFPGERRRMVFGRITMVVADEVALKQMWSVKGSSGTMLCFRCRNLVAWSSRLDEYGPNLVPSCQTNLENVIPHTDRSILDNAQYLRQQKPMVNKTTFEKLEQSLGLSFAPDGALWDQEFCRYLQGGPISVTCFDWMPIFLVSGLWNSECDELHRSCKITSEMIHAYVADVKFPSKIVSKGGSGAQVFRGRAPGSGEIKASASEGLNLYTVLRALLADMVMSYNALAAVLDLLVETRSRPVCPDALQAAVQSHLHHRLAAYGAAAFPPKAHYSHHLADQLRRHGALVSLWTHERKHKELKKWANQSHNASKGSSWERGLLEEVVLQQALALEEWHGREGTCLLSPHAGSQDLLSFFQARGIFVNSCEASLRALVKGEPVSKETWSHFKSTQSSQ</sequence>
<proteinExistence type="predicted"/>
<accession>A0AA36MUU8</accession>
<dbReference type="AlphaFoldDB" id="A0AA36MUU8"/>
<dbReference type="Proteomes" id="UP001178507">
    <property type="component" value="Unassembled WGS sequence"/>
</dbReference>
<reference evidence="1" key="1">
    <citation type="submission" date="2023-08" db="EMBL/GenBank/DDBJ databases">
        <authorList>
            <person name="Chen Y."/>
            <person name="Shah S."/>
            <person name="Dougan E. K."/>
            <person name="Thang M."/>
            <person name="Chan C."/>
        </authorList>
    </citation>
    <scope>NUCLEOTIDE SEQUENCE</scope>
</reference>